<keyword evidence="3" id="KW-0378">Hydrolase</keyword>
<organism evidence="7 8">
    <name type="scientific">Parastrongyloides trichosuri</name>
    <name type="common">Possum-specific nematode worm</name>
    <dbReference type="NCBI Taxonomy" id="131310"/>
    <lineage>
        <taxon>Eukaryota</taxon>
        <taxon>Metazoa</taxon>
        <taxon>Ecdysozoa</taxon>
        <taxon>Nematoda</taxon>
        <taxon>Chromadorea</taxon>
        <taxon>Rhabditida</taxon>
        <taxon>Tylenchina</taxon>
        <taxon>Panagrolaimomorpha</taxon>
        <taxon>Strongyloidoidea</taxon>
        <taxon>Strongyloididae</taxon>
        <taxon>Parastrongyloides</taxon>
    </lineage>
</organism>
<reference evidence="8" key="1">
    <citation type="submission" date="2017-02" db="UniProtKB">
        <authorList>
            <consortium name="WormBaseParasite"/>
        </authorList>
    </citation>
    <scope>IDENTIFICATION</scope>
</reference>
<name>A0A0N4Z559_PARTI</name>
<feature type="chain" id="PRO_5005891120" evidence="5">
    <location>
        <begin position="17"/>
        <end position="634"/>
    </location>
</feature>
<dbReference type="InterPro" id="IPR029058">
    <property type="entry name" value="AB_hydrolase_fold"/>
</dbReference>
<proteinExistence type="inferred from homology"/>
<dbReference type="AlphaFoldDB" id="A0A0N4Z559"/>
<dbReference type="GO" id="GO:0019695">
    <property type="term" value="P:choline metabolic process"/>
    <property type="evidence" value="ECO:0007669"/>
    <property type="project" value="TreeGrafter"/>
</dbReference>
<keyword evidence="2" id="KW-0719">Serine esterase</keyword>
<evidence type="ECO:0000313" key="8">
    <source>
        <dbReference type="WBParaSite" id="PTRK_0000216400.1"/>
    </source>
</evidence>
<dbReference type="PRINTS" id="PR00878">
    <property type="entry name" value="CHOLNESTRASE"/>
</dbReference>
<keyword evidence="4" id="KW-1015">Disulfide bond</keyword>
<evidence type="ECO:0000256" key="3">
    <source>
        <dbReference type="ARBA" id="ARBA00022801"/>
    </source>
</evidence>
<evidence type="ECO:0000256" key="1">
    <source>
        <dbReference type="ARBA" id="ARBA00005964"/>
    </source>
</evidence>
<dbReference type="InterPro" id="IPR050654">
    <property type="entry name" value="AChE-related_enzymes"/>
</dbReference>
<evidence type="ECO:0000256" key="2">
    <source>
        <dbReference type="ARBA" id="ARBA00022487"/>
    </source>
</evidence>
<dbReference type="ESTHER" id="parti-a0a0n4z559">
    <property type="family name" value="Cholinesterase-like"/>
</dbReference>
<sequence length="634" mass="72316">MYTIFIYLLLTLSVSAQKKRKNLGKGKVSTTTPLPLTVKTKHGNITGQQNEKFKTVEEYLGVPYAQAPVGPLRFMPPKALNESSYGDNFNATKLANTCPHKRIVTNFSGFDEWDNSTLEMSEDCLQLNMWIPKRNQTNNILVFLHGRSYSKGSASTEFFNGAAFAYYTNITFIAVSYRLGALGFGYWKPKNSSEAVIPGNMGLLDQQMALEWIKNNSECFGFQNATVTLMGHGSGASSATAHLFSKNSRHLFHRLVAASGTIENRWAVEKNKHVRDNFKTLIGIVGCNVSKNEDSTKKEIQKEKTENNATKILECMQNINVSKITNVYIKNSNQSMIVGPFLPVENDTVFFNSSIRYKLGTKSMYKNVSVLIGLESFDAAYFLPQFLKGDKYGCGLNYSLPMEDPVNQCHMNETRLKNAIKLVAKDFKIKDELFRDGLREIYDFSFNSMENRYRDRAIKLFTDIVMQCDIIEFARKITEFTLRKNYMFVFNKRSTYTPWPKWMGATHGYELLYFFGYPFLHPEKYKPTKLSEEKEFSRKAMKVIARFARTEVLQKDWSEYTNESVYAAVLSAKTQLSSLDSERNMKTWTCTHFKELLGNYTKINQTEDEASIGNVAIELLTVASQIASKLLFTL</sequence>
<dbReference type="InterPro" id="IPR002018">
    <property type="entry name" value="CarbesteraseB"/>
</dbReference>
<evidence type="ECO:0000256" key="5">
    <source>
        <dbReference type="SAM" id="SignalP"/>
    </source>
</evidence>
<accession>A0A0N4Z559</accession>
<evidence type="ECO:0000259" key="6">
    <source>
        <dbReference type="Pfam" id="PF00135"/>
    </source>
</evidence>
<dbReference type="PANTHER" id="PTHR43918">
    <property type="entry name" value="ACETYLCHOLINESTERASE"/>
    <property type="match status" value="1"/>
</dbReference>
<feature type="domain" description="Carboxylesterase type B" evidence="6">
    <location>
        <begin position="37"/>
        <end position="578"/>
    </location>
</feature>
<keyword evidence="5" id="KW-0732">Signal</keyword>
<dbReference type="Pfam" id="PF00135">
    <property type="entry name" value="COesterase"/>
    <property type="match status" value="1"/>
</dbReference>
<dbReference type="STRING" id="131310.A0A0N4Z559"/>
<dbReference type="WBParaSite" id="PTRK_0000216400.1">
    <property type="protein sequence ID" value="PTRK_0000216400.1"/>
    <property type="gene ID" value="PTRK_0000216400"/>
</dbReference>
<keyword evidence="7" id="KW-1185">Reference proteome</keyword>
<dbReference type="GO" id="GO:0006581">
    <property type="term" value="P:acetylcholine catabolic process"/>
    <property type="evidence" value="ECO:0007669"/>
    <property type="project" value="TreeGrafter"/>
</dbReference>
<dbReference type="GO" id="GO:0003990">
    <property type="term" value="F:acetylcholinesterase activity"/>
    <property type="evidence" value="ECO:0007669"/>
    <property type="project" value="TreeGrafter"/>
</dbReference>
<feature type="signal peptide" evidence="5">
    <location>
        <begin position="1"/>
        <end position="16"/>
    </location>
</feature>
<dbReference type="SUPFAM" id="SSF53474">
    <property type="entry name" value="alpha/beta-Hydrolases"/>
    <property type="match status" value="1"/>
</dbReference>
<dbReference type="GO" id="GO:0005886">
    <property type="term" value="C:plasma membrane"/>
    <property type="evidence" value="ECO:0007669"/>
    <property type="project" value="TreeGrafter"/>
</dbReference>
<evidence type="ECO:0000256" key="4">
    <source>
        <dbReference type="ARBA" id="ARBA00023157"/>
    </source>
</evidence>
<protein>
    <submittedName>
        <fullName evidence="8">Acetylcholinesterase</fullName>
    </submittedName>
</protein>
<dbReference type="Gene3D" id="3.40.50.1820">
    <property type="entry name" value="alpha/beta hydrolase"/>
    <property type="match status" value="1"/>
</dbReference>
<dbReference type="PANTHER" id="PTHR43918:SF4">
    <property type="entry name" value="CARBOXYLIC ESTER HYDROLASE"/>
    <property type="match status" value="1"/>
</dbReference>
<dbReference type="GO" id="GO:0005615">
    <property type="term" value="C:extracellular space"/>
    <property type="evidence" value="ECO:0007669"/>
    <property type="project" value="TreeGrafter"/>
</dbReference>
<evidence type="ECO:0000313" key="7">
    <source>
        <dbReference type="Proteomes" id="UP000038045"/>
    </source>
</evidence>
<dbReference type="InterPro" id="IPR000997">
    <property type="entry name" value="Cholinesterase"/>
</dbReference>
<dbReference type="Proteomes" id="UP000038045">
    <property type="component" value="Unplaced"/>
</dbReference>
<comment type="similarity">
    <text evidence="1">Belongs to the type-B carboxylesterase/lipase family.</text>
</comment>